<dbReference type="Pfam" id="PF00535">
    <property type="entry name" value="Glycos_transf_2"/>
    <property type="match status" value="1"/>
</dbReference>
<dbReference type="AlphaFoldDB" id="A0A062UNB7"/>
<dbReference type="eggNOG" id="COG1216">
    <property type="taxonomic scope" value="Bacteria"/>
</dbReference>
<keyword evidence="1" id="KW-0472">Membrane</keyword>
<name>A0A062UNB7_9PROT</name>
<dbReference type="SUPFAM" id="SSF53448">
    <property type="entry name" value="Nucleotide-diphospho-sugar transferases"/>
    <property type="match status" value="1"/>
</dbReference>
<dbReference type="InterPro" id="IPR001173">
    <property type="entry name" value="Glyco_trans_2-like"/>
</dbReference>
<accession>A0A062UNB7</accession>
<dbReference type="Gene3D" id="3.90.550.10">
    <property type="entry name" value="Spore Coat Polysaccharide Biosynthesis Protein SpsA, Chain A"/>
    <property type="match status" value="1"/>
</dbReference>
<dbReference type="STRING" id="1280947.HY30_03335"/>
<organism evidence="3 4">
    <name type="scientific">Hyphomonas chukchiensis</name>
    <dbReference type="NCBI Taxonomy" id="1280947"/>
    <lineage>
        <taxon>Bacteria</taxon>
        <taxon>Pseudomonadati</taxon>
        <taxon>Pseudomonadota</taxon>
        <taxon>Alphaproteobacteria</taxon>
        <taxon>Hyphomonadales</taxon>
        <taxon>Hyphomonadaceae</taxon>
        <taxon>Hyphomonas</taxon>
    </lineage>
</organism>
<dbReference type="PATRIC" id="fig|1280947.3.peg.1541"/>
<dbReference type="RefSeq" id="WP_051615082.1">
    <property type="nucleotide sequence ID" value="NZ_AWFG01000019.1"/>
</dbReference>
<comment type="caution">
    <text evidence="3">The sequence shown here is derived from an EMBL/GenBank/DDBJ whole genome shotgun (WGS) entry which is preliminary data.</text>
</comment>
<sequence length="346" mass="37544">MVAVSVIIVNYNGEAFLQQALDSLRAQSFRNFEVLLVDNASSDGSADNLNSEGLPGYRFLPQTENLGFAGGNNLAAKVATGTWLALFNPDAVANPDWLERVMAATERHPDTTMFACAQYALEDPSIMDGAGDCYLGFGIPWRGGFGLPAEPLTEGECFSPCGASAVFKRSVFEAHGGFDERFFCYCEDVDLGYRMRLAGERCVFLPDAIIRHAGSGISGRASEFAIFHGTRNRMWTYAKNTPGLLLWLTLPGHVALTLAIFLRGFMTGRAGPTWRGIKAGLAGLGALKKDKRYGPPERSVGLADLCYAMAWNPKRLFDRRPVIRPLRAPKAVTPDAPVSAGDRAHG</sequence>
<evidence type="ECO:0000313" key="4">
    <source>
        <dbReference type="Proteomes" id="UP000027190"/>
    </source>
</evidence>
<dbReference type="InterPro" id="IPR029044">
    <property type="entry name" value="Nucleotide-diphossugar_trans"/>
</dbReference>
<keyword evidence="1" id="KW-0812">Transmembrane</keyword>
<evidence type="ECO:0000259" key="2">
    <source>
        <dbReference type="Pfam" id="PF00535"/>
    </source>
</evidence>
<keyword evidence="1" id="KW-1133">Transmembrane helix</keyword>
<reference evidence="3 4" key="1">
    <citation type="journal article" date="2014" name="Antonie Van Leeuwenhoek">
        <title>Hyphomonas beringensis sp. nov. and Hyphomonas chukchiensis sp. nov., isolated from surface seawater of the Bering Sea and Chukchi Sea.</title>
        <authorList>
            <person name="Li C."/>
            <person name="Lai Q."/>
            <person name="Li G."/>
            <person name="Dong C."/>
            <person name="Wang J."/>
            <person name="Liao Y."/>
            <person name="Shao Z."/>
        </authorList>
    </citation>
    <scope>NUCLEOTIDE SEQUENCE [LARGE SCALE GENOMIC DNA]</scope>
    <source>
        <strain evidence="3 4">BH-BN04-4</strain>
    </source>
</reference>
<dbReference type="CDD" id="cd04186">
    <property type="entry name" value="GT_2_like_c"/>
    <property type="match status" value="1"/>
</dbReference>
<dbReference type="Proteomes" id="UP000027190">
    <property type="component" value="Unassembled WGS sequence"/>
</dbReference>
<dbReference type="EMBL" id="AWFG01000019">
    <property type="protein sequence ID" value="KCZ58783.1"/>
    <property type="molecule type" value="Genomic_DNA"/>
</dbReference>
<dbReference type="PANTHER" id="PTHR43179">
    <property type="entry name" value="RHAMNOSYLTRANSFERASE WBBL"/>
    <property type="match status" value="1"/>
</dbReference>
<dbReference type="PANTHER" id="PTHR43179:SF11">
    <property type="entry name" value="GLYCOSYL TRANSFERASE"/>
    <property type="match status" value="1"/>
</dbReference>
<gene>
    <name evidence="3" type="ORF">HY30_03335</name>
</gene>
<keyword evidence="4" id="KW-1185">Reference proteome</keyword>
<proteinExistence type="predicted"/>
<dbReference type="OrthoDB" id="9771846at2"/>
<evidence type="ECO:0000256" key="1">
    <source>
        <dbReference type="SAM" id="Phobius"/>
    </source>
</evidence>
<evidence type="ECO:0000313" key="3">
    <source>
        <dbReference type="EMBL" id="KCZ58783.1"/>
    </source>
</evidence>
<feature type="domain" description="Glycosyltransferase 2-like" evidence="2">
    <location>
        <begin position="5"/>
        <end position="174"/>
    </location>
</feature>
<protein>
    <recommendedName>
        <fullName evidence="2">Glycosyltransferase 2-like domain-containing protein</fullName>
    </recommendedName>
</protein>
<feature type="transmembrane region" description="Helical" evidence="1">
    <location>
        <begin position="244"/>
        <end position="265"/>
    </location>
</feature>